<protein>
    <submittedName>
        <fullName evidence="1">Uncharacterized protein</fullName>
    </submittedName>
</protein>
<accession>A0ACD3RMD5</accession>
<gene>
    <name evidence="1" type="ORF">E3U43_007025</name>
</gene>
<sequence>MGILRLVVRIMGRISTFRSYQFVLLLAAALAVVAFYYFGSERQNFSTTTKRIKQTQASHNTNRNDADLTVDTRLPHTAGSEEQGWEEQDVGGESEGFRPRMVDSDAGDRRYHALMMFTKVDKSRSLQDKFKVAMLSMVKHGRFQEGEVLVLHFVSDPTSKELGERMLQEFLLDATFKYEVLFHDVVALTQKLFPIVEAMQKHFSAGSGAYYSDAIFFLSVAMHHIMPESLTHIVQLDLDLKYRTNIRDLFQEFDQFPPGAVIGITREMQPVYRHTFWQYRKENPQTKVGEPPPDGLPGFNSGVMLLNLGAMRASALYNELLEPSNVAKLADQYRFRGHLGDQDFFTMIGMEHPELFYSLSCGWNRQLCTWWRDHGYRDVFQLYYRCGGPVYIYHGNCNTPIPDD</sequence>
<evidence type="ECO:0000313" key="1">
    <source>
        <dbReference type="EMBL" id="TMS20532.1"/>
    </source>
</evidence>
<keyword evidence="2" id="KW-1185">Reference proteome</keyword>
<proteinExistence type="predicted"/>
<dbReference type="Proteomes" id="UP000793456">
    <property type="component" value="Chromosome IV"/>
</dbReference>
<dbReference type="EMBL" id="CM011677">
    <property type="protein sequence ID" value="TMS20532.1"/>
    <property type="molecule type" value="Genomic_DNA"/>
</dbReference>
<evidence type="ECO:0000313" key="2">
    <source>
        <dbReference type="Proteomes" id="UP000793456"/>
    </source>
</evidence>
<comment type="caution">
    <text evidence="1">The sequence shown here is derived from an EMBL/GenBank/DDBJ whole genome shotgun (WGS) entry which is preliminary data.</text>
</comment>
<name>A0ACD3RMD5_LARCR</name>
<reference evidence="1" key="1">
    <citation type="submission" date="2018-11" db="EMBL/GenBank/DDBJ databases">
        <title>The sequence and de novo assembly of Larimichthys crocea genome using PacBio and Hi-C technologies.</title>
        <authorList>
            <person name="Xu P."/>
            <person name="Chen B."/>
            <person name="Zhou Z."/>
            <person name="Ke Q."/>
            <person name="Wu Y."/>
            <person name="Bai H."/>
            <person name="Pu F."/>
        </authorList>
    </citation>
    <scope>NUCLEOTIDE SEQUENCE</scope>
    <source>
        <tissue evidence="1">Muscle</tissue>
    </source>
</reference>
<organism evidence="1 2">
    <name type="scientific">Larimichthys crocea</name>
    <name type="common">Large yellow croaker</name>
    <name type="synonym">Pseudosciaena crocea</name>
    <dbReference type="NCBI Taxonomy" id="215358"/>
    <lineage>
        <taxon>Eukaryota</taxon>
        <taxon>Metazoa</taxon>
        <taxon>Chordata</taxon>
        <taxon>Craniata</taxon>
        <taxon>Vertebrata</taxon>
        <taxon>Euteleostomi</taxon>
        <taxon>Actinopterygii</taxon>
        <taxon>Neopterygii</taxon>
        <taxon>Teleostei</taxon>
        <taxon>Neoteleostei</taxon>
        <taxon>Acanthomorphata</taxon>
        <taxon>Eupercaria</taxon>
        <taxon>Sciaenidae</taxon>
        <taxon>Larimichthys</taxon>
    </lineage>
</organism>